<dbReference type="AlphaFoldDB" id="A0A9P4UC76"/>
<dbReference type="OrthoDB" id="4630416at2759"/>
<proteinExistence type="predicted"/>
<dbReference type="EMBL" id="MU001500">
    <property type="protein sequence ID" value="KAF2444936.1"/>
    <property type="molecule type" value="Genomic_DNA"/>
</dbReference>
<evidence type="ECO:0000256" key="2">
    <source>
        <dbReference type="SAM" id="MobiDB-lite"/>
    </source>
</evidence>
<dbReference type="Proteomes" id="UP000799764">
    <property type="component" value="Unassembled WGS sequence"/>
</dbReference>
<protein>
    <submittedName>
        <fullName evidence="3">Uncharacterized protein</fullName>
    </submittedName>
</protein>
<gene>
    <name evidence="3" type="ORF">P171DRAFT_286335</name>
</gene>
<reference evidence="3" key="1">
    <citation type="journal article" date="2020" name="Stud. Mycol.">
        <title>101 Dothideomycetes genomes: a test case for predicting lifestyles and emergence of pathogens.</title>
        <authorList>
            <person name="Haridas S."/>
            <person name="Albert R."/>
            <person name="Binder M."/>
            <person name="Bloem J."/>
            <person name="Labutti K."/>
            <person name="Salamov A."/>
            <person name="Andreopoulos B."/>
            <person name="Baker S."/>
            <person name="Barry K."/>
            <person name="Bills G."/>
            <person name="Bluhm B."/>
            <person name="Cannon C."/>
            <person name="Castanera R."/>
            <person name="Culley D."/>
            <person name="Daum C."/>
            <person name="Ezra D."/>
            <person name="Gonzalez J."/>
            <person name="Henrissat B."/>
            <person name="Kuo A."/>
            <person name="Liang C."/>
            <person name="Lipzen A."/>
            <person name="Lutzoni F."/>
            <person name="Magnuson J."/>
            <person name="Mondo S."/>
            <person name="Nolan M."/>
            <person name="Ohm R."/>
            <person name="Pangilinan J."/>
            <person name="Park H.-J."/>
            <person name="Ramirez L."/>
            <person name="Alfaro M."/>
            <person name="Sun H."/>
            <person name="Tritt A."/>
            <person name="Yoshinaga Y."/>
            <person name="Zwiers L.-H."/>
            <person name="Turgeon B."/>
            <person name="Goodwin S."/>
            <person name="Spatafora J."/>
            <person name="Crous P."/>
            <person name="Grigoriev I."/>
        </authorList>
    </citation>
    <scope>NUCLEOTIDE SEQUENCE</scope>
    <source>
        <strain evidence="3">CBS 690.94</strain>
    </source>
</reference>
<keyword evidence="4" id="KW-1185">Reference proteome</keyword>
<feature type="region of interest" description="Disordered" evidence="2">
    <location>
        <begin position="284"/>
        <end position="352"/>
    </location>
</feature>
<sequence>MTPEEYNRAKRESKRYDHYFDSNMDRIYFAEPLRNKNGKIAARQPEIPKANTPYWKAQCSFRGLKTSGTIEDLQARLRTRNKSKDAEIEKKSTEASTLVHQEDRRRAAAQAEAWWIDPSRTFREHLEKDSHRALKDNLDKGGSLSRSYELIPMSYLFDLQKPALDLGLSWQRVHAPESYREPNSYRDVTVQIVGQEKAVNKKAKEISAEKQKEVREMEKKRLVAEKAQKAADKAKKQAVLTEAKKMDDWDLTGGWEVECDDLADYSSEQSSKLTMNVWCDHFDPTNPRGANTPLGDAYDNEEDDEFDQDESGETDYDDYSDMETDGEEEDEEDTYARTKSTAKPTATARSKASQPTVSLPCFGATFSFGVVSGVMRLYPVQTPRKKSNANFKVKNNKTFEFIWRGRETGESQIQIGSDKNAYEITFGNHGTTFTGKFSCNYVGKVTIKGTKMSHGHGQKGSSMSRWEQLSERAHDQESRSRWGKWSW</sequence>
<evidence type="ECO:0000313" key="4">
    <source>
        <dbReference type="Proteomes" id="UP000799764"/>
    </source>
</evidence>
<keyword evidence="1" id="KW-0175">Coiled coil</keyword>
<evidence type="ECO:0000256" key="1">
    <source>
        <dbReference type="SAM" id="Coils"/>
    </source>
</evidence>
<feature type="compositionally biased region" description="Basic and acidic residues" evidence="2">
    <location>
        <begin position="468"/>
        <end position="480"/>
    </location>
</feature>
<feature type="compositionally biased region" description="Polar residues" evidence="2">
    <location>
        <begin position="337"/>
        <end position="352"/>
    </location>
</feature>
<feature type="compositionally biased region" description="Acidic residues" evidence="2">
    <location>
        <begin position="298"/>
        <end position="333"/>
    </location>
</feature>
<accession>A0A9P4UC76</accession>
<organism evidence="3 4">
    <name type="scientific">Karstenula rhodostoma CBS 690.94</name>
    <dbReference type="NCBI Taxonomy" id="1392251"/>
    <lineage>
        <taxon>Eukaryota</taxon>
        <taxon>Fungi</taxon>
        <taxon>Dikarya</taxon>
        <taxon>Ascomycota</taxon>
        <taxon>Pezizomycotina</taxon>
        <taxon>Dothideomycetes</taxon>
        <taxon>Pleosporomycetidae</taxon>
        <taxon>Pleosporales</taxon>
        <taxon>Massarineae</taxon>
        <taxon>Didymosphaeriaceae</taxon>
        <taxon>Karstenula</taxon>
    </lineage>
</organism>
<evidence type="ECO:0000313" key="3">
    <source>
        <dbReference type="EMBL" id="KAF2444936.1"/>
    </source>
</evidence>
<feature type="coiled-coil region" evidence="1">
    <location>
        <begin position="200"/>
        <end position="244"/>
    </location>
</feature>
<comment type="caution">
    <text evidence="3">The sequence shown here is derived from an EMBL/GenBank/DDBJ whole genome shotgun (WGS) entry which is preliminary data.</text>
</comment>
<feature type="region of interest" description="Disordered" evidence="2">
    <location>
        <begin position="451"/>
        <end position="487"/>
    </location>
</feature>
<name>A0A9P4UC76_9PLEO</name>